<dbReference type="InParanoid" id="A0A139WCW9"/>
<proteinExistence type="predicted"/>
<dbReference type="Proteomes" id="UP000007266">
    <property type="component" value="Linkage group 8"/>
</dbReference>
<keyword evidence="2" id="KW-1185">Reference proteome</keyword>
<reference evidence="1 2" key="2">
    <citation type="journal article" date="2010" name="Nucleic Acids Res.">
        <title>BeetleBase in 2010: revisions to provide comprehensive genomic information for Tribolium castaneum.</title>
        <authorList>
            <person name="Kim H.S."/>
            <person name="Murphy T."/>
            <person name="Xia J."/>
            <person name="Caragea D."/>
            <person name="Park Y."/>
            <person name="Beeman R.W."/>
            <person name="Lorenzen M.D."/>
            <person name="Butcher S."/>
            <person name="Manak J.R."/>
            <person name="Brown S.J."/>
        </authorList>
    </citation>
    <scope>GENOME REANNOTATION</scope>
    <source>
        <strain evidence="1 2">Georgia GA2</strain>
    </source>
</reference>
<evidence type="ECO:0000313" key="1">
    <source>
        <dbReference type="EMBL" id="KYB25780.1"/>
    </source>
</evidence>
<sequence>MIVRPSFSGLEYRQFFLGYSERTVKQMYIPLVPNCLNFAQLTLVAFRIDLYEESKKRFALTMTKVCSLSSCNCFVFLDVDRLGYRVSHSMARRL</sequence>
<evidence type="ECO:0000313" key="2">
    <source>
        <dbReference type="Proteomes" id="UP000007266"/>
    </source>
</evidence>
<reference evidence="1 2" key="1">
    <citation type="journal article" date="2008" name="Nature">
        <title>The genome of the model beetle and pest Tribolium castaneum.</title>
        <authorList>
            <consortium name="Tribolium Genome Sequencing Consortium"/>
            <person name="Richards S."/>
            <person name="Gibbs R.A."/>
            <person name="Weinstock G.M."/>
            <person name="Brown S.J."/>
            <person name="Denell R."/>
            <person name="Beeman R.W."/>
            <person name="Gibbs R."/>
            <person name="Beeman R.W."/>
            <person name="Brown S.J."/>
            <person name="Bucher G."/>
            <person name="Friedrich M."/>
            <person name="Grimmelikhuijzen C.J."/>
            <person name="Klingler M."/>
            <person name="Lorenzen M."/>
            <person name="Richards S."/>
            <person name="Roth S."/>
            <person name="Schroder R."/>
            <person name="Tautz D."/>
            <person name="Zdobnov E.M."/>
            <person name="Muzny D."/>
            <person name="Gibbs R.A."/>
            <person name="Weinstock G.M."/>
            <person name="Attaway T."/>
            <person name="Bell S."/>
            <person name="Buhay C.J."/>
            <person name="Chandrabose M.N."/>
            <person name="Chavez D."/>
            <person name="Clerk-Blankenburg K.P."/>
            <person name="Cree A."/>
            <person name="Dao M."/>
            <person name="Davis C."/>
            <person name="Chacko J."/>
            <person name="Dinh H."/>
            <person name="Dugan-Rocha S."/>
            <person name="Fowler G."/>
            <person name="Garner T.T."/>
            <person name="Garnes J."/>
            <person name="Gnirke A."/>
            <person name="Hawes A."/>
            <person name="Hernandez J."/>
            <person name="Hines S."/>
            <person name="Holder M."/>
            <person name="Hume J."/>
            <person name="Jhangiani S.N."/>
            <person name="Joshi V."/>
            <person name="Khan Z.M."/>
            <person name="Jackson L."/>
            <person name="Kovar C."/>
            <person name="Kowis A."/>
            <person name="Lee S."/>
            <person name="Lewis L.R."/>
            <person name="Margolis J."/>
            <person name="Morgan M."/>
            <person name="Nazareth L.V."/>
            <person name="Nguyen N."/>
            <person name="Okwuonu G."/>
            <person name="Parker D."/>
            <person name="Richards S."/>
            <person name="Ruiz S.J."/>
            <person name="Santibanez J."/>
            <person name="Savard J."/>
            <person name="Scherer S.E."/>
            <person name="Schneider B."/>
            <person name="Sodergren E."/>
            <person name="Tautz D."/>
            <person name="Vattahil S."/>
            <person name="Villasana D."/>
            <person name="White C.S."/>
            <person name="Wright R."/>
            <person name="Park Y."/>
            <person name="Beeman R.W."/>
            <person name="Lord J."/>
            <person name="Oppert B."/>
            <person name="Lorenzen M."/>
            <person name="Brown S."/>
            <person name="Wang L."/>
            <person name="Savard J."/>
            <person name="Tautz D."/>
            <person name="Richards S."/>
            <person name="Weinstock G."/>
            <person name="Gibbs R.A."/>
            <person name="Liu Y."/>
            <person name="Worley K."/>
            <person name="Weinstock G."/>
            <person name="Elsik C.G."/>
            <person name="Reese J.T."/>
            <person name="Elhaik E."/>
            <person name="Landan G."/>
            <person name="Graur D."/>
            <person name="Arensburger P."/>
            <person name="Atkinson P."/>
            <person name="Beeman R.W."/>
            <person name="Beidler J."/>
            <person name="Brown S.J."/>
            <person name="Demuth J.P."/>
            <person name="Drury D.W."/>
            <person name="Du Y.Z."/>
            <person name="Fujiwara H."/>
            <person name="Lorenzen M."/>
            <person name="Maselli V."/>
            <person name="Osanai M."/>
            <person name="Park Y."/>
            <person name="Robertson H.M."/>
            <person name="Tu Z."/>
            <person name="Wang J.J."/>
            <person name="Wang S."/>
            <person name="Richards S."/>
            <person name="Song H."/>
            <person name="Zhang L."/>
            <person name="Sodergren E."/>
            <person name="Werner D."/>
            <person name="Stanke M."/>
            <person name="Morgenstern B."/>
            <person name="Solovyev V."/>
            <person name="Kosarev P."/>
            <person name="Brown G."/>
            <person name="Chen H.C."/>
            <person name="Ermolaeva O."/>
            <person name="Hlavina W."/>
            <person name="Kapustin Y."/>
            <person name="Kiryutin B."/>
            <person name="Kitts P."/>
            <person name="Maglott D."/>
            <person name="Pruitt K."/>
            <person name="Sapojnikov V."/>
            <person name="Souvorov A."/>
            <person name="Mackey A.J."/>
            <person name="Waterhouse R.M."/>
            <person name="Wyder S."/>
            <person name="Zdobnov E.M."/>
            <person name="Zdobnov E.M."/>
            <person name="Wyder S."/>
            <person name="Kriventseva E.V."/>
            <person name="Kadowaki T."/>
            <person name="Bork P."/>
            <person name="Aranda M."/>
            <person name="Bao R."/>
            <person name="Beermann A."/>
            <person name="Berns N."/>
            <person name="Bolognesi R."/>
            <person name="Bonneton F."/>
            <person name="Bopp D."/>
            <person name="Brown S.J."/>
            <person name="Bucher G."/>
            <person name="Butts T."/>
            <person name="Chaumot A."/>
            <person name="Denell R.E."/>
            <person name="Ferrier D.E."/>
            <person name="Friedrich M."/>
            <person name="Gordon C.M."/>
            <person name="Jindra M."/>
            <person name="Klingler M."/>
            <person name="Lan Q."/>
            <person name="Lattorff H.M."/>
            <person name="Laudet V."/>
            <person name="von Levetsow C."/>
            <person name="Liu Z."/>
            <person name="Lutz R."/>
            <person name="Lynch J.A."/>
            <person name="da Fonseca R.N."/>
            <person name="Posnien N."/>
            <person name="Reuter R."/>
            <person name="Roth S."/>
            <person name="Savard J."/>
            <person name="Schinko J.B."/>
            <person name="Schmitt C."/>
            <person name="Schoppmeier M."/>
            <person name="Schroder R."/>
            <person name="Shippy T.D."/>
            <person name="Simonnet F."/>
            <person name="Marques-Souza H."/>
            <person name="Tautz D."/>
            <person name="Tomoyasu Y."/>
            <person name="Trauner J."/>
            <person name="Van der Zee M."/>
            <person name="Vervoort M."/>
            <person name="Wittkopp N."/>
            <person name="Wimmer E.A."/>
            <person name="Yang X."/>
            <person name="Jones A.K."/>
            <person name="Sattelle D.B."/>
            <person name="Ebert P.R."/>
            <person name="Nelson D."/>
            <person name="Scott J.G."/>
            <person name="Beeman R.W."/>
            <person name="Muthukrishnan S."/>
            <person name="Kramer K.J."/>
            <person name="Arakane Y."/>
            <person name="Beeman R.W."/>
            <person name="Zhu Q."/>
            <person name="Hogenkamp D."/>
            <person name="Dixit R."/>
            <person name="Oppert B."/>
            <person name="Jiang H."/>
            <person name="Zou Z."/>
            <person name="Marshall J."/>
            <person name="Elpidina E."/>
            <person name="Vinokurov K."/>
            <person name="Oppert C."/>
            <person name="Zou Z."/>
            <person name="Evans J."/>
            <person name="Lu Z."/>
            <person name="Zhao P."/>
            <person name="Sumathipala N."/>
            <person name="Altincicek B."/>
            <person name="Vilcinskas A."/>
            <person name="Williams M."/>
            <person name="Hultmark D."/>
            <person name="Hetru C."/>
            <person name="Jiang H."/>
            <person name="Grimmelikhuijzen C.J."/>
            <person name="Hauser F."/>
            <person name="Cazzamali G."/>
            <person name="Williamson M."/>
            <person name="Park Y."/>
            <person name="Li B."/>
            <person name="Tanaka Y."/>
            <person name="Predel R."/>
            <person name="Neupert S."/>
            <person name="Schachtner J."/>
            <person name="Verleyen P."/>
            <person name="Raible F."/>
            <person name="Bork P."/>
            <person name="Friedrich M."/>
            <person name="Walden K.K."/>
            <person name="Robertson H.M."/>
            <person name="Angeli S."/>
            <person name="Foret S."/>
            <person name="Bucher G."/>
            <person name="Schuetz S."/>
            <person name="Maleszka R."/>
            <person name="Wimmer E.A."/>
            <person name="Beeman R.W."/>
            <person name="Lorenzen M."/>
            <person name="Tomoyasu Y."/>
            <person name="Miller S.C."/>
            <person name="Grossmann D."/>
            <person name="Bucher G."/>
        </authorList>
    </citation>
    <scope>NUCLEOTIDE SEQUENCE [LARGE SCALE GENOMIC DNA]</scope>
    <source>
        <strain evidence="1 2">Georgia GA2</strain>
    </source>
</reference>
<dbReference type="EMBL" id="KQ971362">
    <property type="protein sequence ID" value="KYB25780.1"/>
    <property type="molecule type" value="Genomic_DNA"/>
</dbReference>
<accession>A0A139WCW9</accession>
<protein>
    <submittedName>
        <fullName evidence="1">Uncharacterized protein</fullName>
    </submittedName>
</protein>
<name>A0A139WCW9_TRICA</name>
<organism evidence="1 2">
    <name type="scientific">Tribolium castaneum</name>
    <name type="common">Red flour beetle</name>
    <dbReference type="NCBI Taxonomy" id="7070"/>
    <lineage>
        <taxon>Eukaryota</taxon>
        <taxon>Metazoa</taxon>
        <taxon>Ecdysozoa</taxon>
        <taxon>Arthropoda</taxon>
        <taxon>Hexapoda</taxon>
        <taxon>Insecta</taxon>
        <taxon>Pterygota</taxon>
        <taxon>Neoptera</taxon>
        <taxon>Endopterygota</taxon>
        <taxon>Coleoptera</taxon>
        <taxon>Polyphaga</taxon>
        <taxon>Cucujiformia</taxon>
        <taxon>Tenebrionidae</taxon>
        <taxon>Tenebrionidae incertae sedis</taxon>
        <taxon>Tribolium</taxon>
    </lineage>
</organism>
<dbReference type="AlphaFoldDB" id="A0A139WCW9"/>
<gene>
    <name evidence="1" type="primary">AUGUSTUS-3.0.2_34165</name>
    <name evidence="1" type="ORF">TcasGA2_TC034165</name>
</gene>